<keyword evidence="1" id="KW-1133">Transmembrane helix</keyword>
<proteinExistence type="predicted"/>
<dbReference type="AlphaFoldDB" id="A0A9D1VZ40"/>
<dbReference type="Gene3D" id="2.60.480.10">
    <property type="entry name" value="eubacterium ventriosum atcc domain"/>
    <property type="match status" value="1"/>
</dbReference>
<keyword evidence="1" id="KW-0472">Membrane</keyword>
<feature type="domain" description="Stage V sporulation protein AA" evidence="2">
    <location>
        <begin position="6"/>
        <end position="92"/>
    </location>
</feature>
<organism evidence="3 4">
    <name type="scientific">Candidatus Mediterraneibacter caccavium</name>
    <dbReference type="NCBI Taxonomy" id="2838661"/>
    <lineage>
        <taxon>Bacteria</taxon>
        <taxon>Bacillati</taxon>
        <taxon>Bacillota</taxon>
        <taxon>Clostridia</taxon>
        <taxon>Lachnospirales</taxon>
        <taxon>Lachnospiraceae</taxon>
        <taxon>Mediterraneibacter</taxon>
    </lineage>
</organism>
<feature type="transmembrane region" description="Helical" evidence="1">
    <location>
        <begin position="105"/>
        <end position="124"/>
    </location>
</feature>
<reference evidence="3" key="1">
    <citation type="journal article" date="2021" name="PeerJ">
        <title>Extensive microbial diversity within the chicken gut microbiome revealed by metagenomics and culture.</title>
        <authorList>
            <person name="Gilroy R."/>
            <person name="Ravi A."/>
            <person name="Getino M."/>
            <person name="Pursley I."/>
            <person name="Horton D.L."/>
            <person name="Alikhan N.F."/>
            <person name="Baker D."/>
            <person name="Gharbi K."/>
            <person name="Hall N."/>
            <person name="Watson M."/>
            <person name="Adriaenssens E.M."/>
            <person name="Foster-Nyarko E."/>
            <person name="Jarju S."/>
            <person name="Secka A."/>
            <person name="Antonio M."/>
            <person name="Oren A."/>
            <person name="Chaudhuri R.R."/>
            <person name="La Ragione R."/>
            <person name="Hildebrand F."/>
            <person name="Pallen M.J."/>
        </authorList>
    </citation>
    <scope>NUCLEOTIDE SEQUENCE</scope>
    <source>
        <strain evidence="3">ChiSjej5B23-15282</strain>
    </source>
</reference>
<dbReference type="InterPro" id="IPR038548">
    <property type="entry name" value="SporV_AA_N_sf"/>
</dbReference>
<sequence length="223" mass="24870">MSSDMILYIKGDRDTEVTKPDVTLGDILSMECADKTVLPKIKTLRIIKFTKPGQQRCVISILRVIERIHEEYPRLQIENMGETDIIVTYEDQKTPPKAWHIMKTAFVAAVTFFGAAFSIMAFNNDVDVTKLFGQLYELVTGQETGGFTILEITYSIGITAGILIFFNHFGKKRFTVDPTPMEVQMRLYENDIQTTLAEDAARKGAELDAGTVGTADPSGSSRT</sequence>
<dbReference type="EMBL" id="DXFA01000175">
    <property type="protein sequence ID" value="HIX49414.1"/>
    <property type="molecule type" value="Genomic_DNA"/>
</dbReference>
<evidence type="ECO:0000313" key="4">
    <source>
        <dbReference type="Proteomes" id="UP000824243"/>
    </source>
</evidence>
<feature type="transmembrane region" description="Helical" evidence="1">
    <location>
        <begin position="144"/>
        <end position="166"/>
    </location>
</feature>
<dbReference type="Proteomes" id="UP000824243">
    <property type="component" value="Unassembled WGS sequence"/>
</dbReference>
<accession>A0A9D1VZ40</accession>
<reference evidence="3" key="2">
    <citation type="submission" date="2021-04" db="EMBL/GenBank/DDBJ databases">
        <authorList>
            <person name="Gilroy R."/>
        </authorList>
    </citation>
    <scope>NUCLEOTIDE SEQUENCE</scope>
    <source>
        <strain evidence="3">ChiSjej5B23-15282</strain>
    </source>
</reference>
<dbReference type="InterPro" id="IPR021997">
    <property type="entry name" value="SporV_AA"/>
</dbReference>
<evidence type="ECO:0000256" key="1">
    <source>
        <dbReference type="SAM" id="Phobius"/>
    </source>
</evidence>
<protein>
    <submittedName>
        <fullName evidence="3">Stage V sporulation protein AA</fullName>
    </submittedName>
</protein>
<comment type="caution">
    <text evidence="3">The sequence shown here is derived from an EMBL/GenBank/DDBJ whole genome shotgun (WGS) entry which is preliminary data.</text>
</comment>
<gene>
    <name evidence="3" type="ORF">H9981_10480</name>
</gene>
<evidence type="ECO:0000259" key="2">
    <source>
        <dbReference type="Pfam" id="PF12164"/>
    </source>
</evidence>
<dbReference type="Pfam" id="PF12164">
    <property type="entry name" value="SporV_AA"/>
    <property type="match status" value="1"/>
</dbReference>
<evidence type="ECO:0000313" key="3">
    <source>
        <dbReference type="EMBL" id="HIX49414.1"/>
    </source>
</evidence>
<name>A0A9D1VZ40_9FIRM</name>
<keyword evidence="1" id="KW-0812">Transmembrane</keyword>